<dbReference type="GeneID" id="70291366"/>
<gene>
    <name evidence="2" type="ORF">F5Z01DRAFT_532024</name>
</gene>
<dbReference type="EMBL" id="MU251249">
    <property type="protein sequence ID" value="KAG9255982.1"/>
    <property type="molecule type" value="Genomic_DNA"/>
</dbReference>
<organism evidence="2 3">
    <name type="scientific">Emericellopsis atlantica</name>
    <dbReference type="NCBI Taxonomy" id="2614577"/>
    <lineage>
        <taxon>Eukaryota</taxon>
        <taxon>Fungi</taxon>
        <taxon>Dikarya</taxon>
        <taxon>Ascomycota</taxon>
        <taxon>Pezizomycotina</taxon>
        <taxon>Sordariomycetes</taxon>
        <taxon>Hypocreomycetidae</taxon>
        <taxon>Hypocreales</taxon>
        <taxon>Bionectriaceae</taxon>
        <taxon>Emericellopsis</taxon>
    </lineage>
</organism>
<keyword evidence="1" id="KW-0472">Membrane</keyword>
<reference evidence="2" key="1">
    <citation type="journal article" date="2021" name="IMA Fungus">
        <title>Genomic characterization of three marine fungi, including Emericellopsis atlantica sp. nov. with signatures of a generalist lifestyle and marine biomass degradation.</title>
        <authorList>
            <person name="Hagestad O.C."/>
            <person name="Hou L."/>
            <person name="Andersen J.H."/>
            <person name="Hansen E.H."/>
            <person name="Altermark B."/>
            <person name="Li C."/>
            <person name="Kuhnert E."/>
            <person name="Cox R.J."/>
            <person name="Crous P.W."/>
            <person name="Spatafora J.W."/>
            <person name="Lail K."/>
            <person name="Amirebrahimi M."/>
            <person name="Lipzen A."/>
            <person name="Pangilinan J."/>
            <person name="Andreopoulos W."/>
            <person name="Hayes R.D."/>
            <person name="Ng V."/>
            <person name="Grigoriev I.V."/>
            <person name="Jackson S.A."/>
            <person name="Sutton T.D.S."/>
            <person name="Dobson A.D.W."/>
            <person name="Rama T."/>
        </authorList>
    </citation>
    <scope>NUCLEOTIDE SEQUENCE</scope>
    <source>
        <strain evidence="2">TS7</strain>
    </source>
</reference>
<keyword evidence="1" id="KW-1133">Transmembrane helix</keyword>
<dbReference type="AlphaFoldDB" id="A0A9P7ZQI0"/>
<keyword evidence="3" id="KW-1185">Reference proteome</keyword>
<evidence type="ECO:0000256" key="1">
    <source>
        <dbReference type="SAM" id="Phobius"/>
    </source>
</evidence>
<evidence type="ECO:0008006" key="4">
    <source>
        <dbReference type="Google" id="ProtNLM"/>
    </source>
</evidence>
<keyword evidence="1" id="KW-0812">Transmembrane</keyword>
<dbReference type="RefSeq" id="XP_046119906.1">
    <property type="nucleotide sequence ID" value="XM_046260463.1"/>
</dbReference>
<comment type="caution">
    <text evidence="2">The sequence shown here is derived from an EMBL/GenBank/DDBJ whole genome shotgun (WGS) entry which is preliminary data.</text>
</comment>
<evidence type="ECO:0000313" key="3">
    <source>
        <dbReference type="Proteomes" id="UP000887229"/>
    </source>
</evidence>
<proteinExistence type="predicted"/>
<name>A0A9P7ZQI0_9HYPO</name>
<evidence type="ECO:0000313" key="2">
    <source>
        <dbReference type="EMBL" id="KAG9255982.1"/>
    </source>
</evidence>
<protein>
    <recommendedName>
        <fullName evidence="4">Transmembrane protein</fullName>
    </recommendedName>
</protein>
<sequence>MVARPEKSREFQQNRSLSLPAPVEIFDAMPSSCNGFHCGCESVAHVTCALVQSSFCVSGRLCVMCMILFTSFIAAFRSRRTLFRRGLPVSHYAVTLVWSTNCISFFNLNQAVITMLHTRRGTCYLAAETLRGSFKRCKDQGGQQSRNKKGVDLFFSPRMPQTCPITLTEPGGGCCGRIC</sequence>
<feature type="transmembrane region" description="Helical" evidence="1">
    <location>
        <begin position="57"/>
        <end position="76"/>
    </location>
</feature>
<accession>A0A9P7ZQI0</accession>
<dbReference type="Proteomes" id="UP000887229">
    <property type="component" value="Unassembled WGS sequence"/>
</dbReference>